<gene>
    <name evidence="1" type="ORF">CYMTET_23438</name>
</gene>
<dbReference type="PANTHER" id="PTHR47453">
    <property type="entry name" value="PHOSPHOGLUCAN, WATER DIKINASE, CHLOROPLASTIC"/>
    <property type="match status" value="1"/>
</dbReference>
<protein>
    <submittedName>
        <fullName evidence="1">2,3-dihydroxyphenylpropionate/2, 3-dihydroxicinnamic acid 1,2-dioxygenase</fullName>
    </submittedName>
</protein>
<dbReference type="PANTHER" id="PTHR47453:SF1">
    <property type="entry name" value="PHOSPHOGLUCAN, WATER DIKINASE, CHLOROPLASTIC"/>
    <property type="match status" value="1"/>
</dbReference>
<keyword evidence="2" id="KW-1185">Reference proteome</keyword>
<name>A0AAE0FYM8_9CHLO</name>
<feature type="non-terminal residue" evidence="1">
    <location>
        <position position="313"/>
    </location>
</feature>
<sequence length="313" mass="34544">ALAWAQAWLFGRSLAWGEAWLGAQPGFGAQPPALGQPGLGAAWLWGWAAWLFLALGQPGLGAACLWRNLALGLPSFTEEFTASVPLTRIRDIAHRSDLPHDLKQEIKHTIQNKLHRNAGPEDLVATEIMLKRITGHGKQRNGEHGEYPPDFVSEFKKFHRELKDFFNASSLEERLERVRNNGTGDTAIMVDNFLSAKANLGTSPPIDQLNATLSSATALRRHLCDGLRHPLGQGENDGSIADRQQRRLAELELEKYAFVLLSQLESHMAVPGQLVSGSMMWVGAMRAAHNAIIHLSLSQWEVNECNAVSKDLE</sequence>
<comment type="caution">
    <text evidence="1">The sequence shown here is derived from an EMBL/GenBank/DDBJ whole genome shotgun (WGS) entry which is preliminary data.</text>
</comment>
<dbReference type="Proteomes" id="UP001190700">
    <property type="component" value="Unassembled WGS sequence"/>
</dbReference>
<proteinExistence type="predicted"/>
<feature type="non-terminal residue" evidence="1">
    <location>
        <position position="1"/>
    </location>
</feature>
<reference evidence="1 2" key="1">
    <citation type="journal article" date="2015" name="Genome Biol. Evol.">
        <title>Comparative Genomics of a Bacterivorous Green Alga Reveals Evolutionary Causalities and Consequences of Phago-Mixotrophic Mode of Nutrition.</title>
        <authorList>
            <person name="Burns J.A."/>
            <person name="Paasch A."/>
            <person name="Narechania A."/>
            <person name="Kim E."/>
        </authorList>
    </citation>
    <scope>NUCLEOTIDE SEQUENCE [LARGE SCALE GENOMIC DNA]</scope>
    <source>
        <strain evidence="1 2">PLY_AMNH</strain>
    </source>
</reference>
<organism evidence="1 2">
    <name type="scientific">Cymbomonas tetramitiformis</name>
    <dbReference type="NCBI Taxonomy" id="36881"/>
    <lineage>
        <taxon>Eukaryota</taxon>
        <taxon>Viridiplantae</taxon>
        <taxon>Chlorophyta</taxon>
        <taxon>Pyramimonadophyceae</taxon>
        <taxon>Pyramimonadales</taxon>
        <taxon>Pyramimonadaceae</taxon>
        <taxon>Cymbomonas</taxon>
    </lineage>
</organism>
<evidence type="ECO:0000313" key="1">
    <source>
        <dbReference type="EMBL" id="KAK3268035.1"/>
    </source>
</evidence>
<dbReference type="AlphaFoldDB" id="A0AAE0FYM8"/>
<evidence type="ECO:0000313" key="2">
    <source>
        <dbReference type="Proteomes" id="UP001190700"/>
    </source>
</evidence>
<dbReference type="EMBL" id="LGRX02012051">
    <property type="protein sequence ID" value="KAK3268035.1"/>
    <property type="molecule type" value="Genomic_DNA"/>
</dbReference>
<accession>A0AAE0FYM8</accession>